<evidence type="ECO:0000259" key="1">
    <source>
        <dbReference type="Pfam" id="PF00149"/>
    </source>
</evidence>
<protein>
    <submittedName>
        <fullName evidence="2">Metallophosphoesterase</fullName>
    </submittedName>
</protein>
<dbReference type="InterPro" id="IPR029052">
    <property type="entry name" value="Metallo-depent_PP-like"/>
</dbReference>
<dbReference type="PIRSF" id="PIRSF033094">
    <property type="entry name" value="Pesterase_CT488"/>
    <property type="match status" value="1"/>
</dbReference>
<reference evidence="2 3" key="1">
    <citation type="submission" date="2015-09" db="EMBL/GenBank/DDBJ databases">
        <title>Draft genome sequence of Kouleothrix aurantiaca JCM 19913.</title>
        <authorList>
            <person name="Hemp J."/>
        </authorList>
    </citation>
    <scope>NUCLEOTIDE SEQUENCE [LARGE SCALE GENOMIC DNA]</scope>
    <source>
        <strain evidence="2 3">COM-B</strain>
    </source>
</reference>
<dbReference type="EMBL" id="LJCR01000187">
    <property type="protein sequence ID" value="KPV53737.1"/>
    <property type="molecule type" value="Genomic_DNA"/>
</dbReference>
<feature type="domain" description="Calcineurin-like phosphoesterase" evidence="1">
    <location>
        <begin position="2"/>
        <end position="199"/>
    </location>
</feature>
<name>A0A0P9FAP1_9CHLR</name>
<evidence type="ECO:0000313" key="3">
    <source>
        <dbReference type="Proteomes" id="UP000050509"/>
    </source>
</evidence>
<dbReference type="PANTHER" id="PTHR31302">
    <property type="entry name" value="TRANSMEMBRANE PROTEIN WITH METALLOPHOSPHOESTERASE DOMAIN-RELATED"/>
    <property type="match status" value="1"/>
</dbReference>
<dbReference type="PATRIC" id="fig|186479.3.peg.3252"/>
<keyword evidence="3" id="KW-1185">Reference proteome</keyword>
<accession>A0A0P9FAP1</accession>
<dbReference type="InterPro" id="IPR051158">
    <property type="entry name" value="Metallophosphoesterase_sf"/>
</dbReference>
<organism evidence="2 3">
    <name type="scientific">Kouleothrix aurantiaca</name>
    <dbReference type="NCBI Taxonomy" id="186479"/>
    <lineage>
        <taxon>Bacteria</taxon>
        <taxon>Bacillati</taxon>
        <taxon>Chloroflexota</taxon>
        <taxon>Chloroflexia</taxon>
        <taxon>Chloroflexales</taxon>
        <taxon>Roseiflexineae</taxon>
        <taxon>Roseiflexaceae</taxon>
        <taxon>Kouleothrix</taxon>
    </lineage>
</organism>
<dbReference type="InterPro" id="IPR004843">
    <property type="entry name" value="Calcineurin-like_PHP"/>
</dbReference>
<sequence>MIWTISDLHLSTVKPKPMDIFGDRWKQHPERIAATWRERVRPDDTVLVAGDISWALKLPEALPDLQWIAELPGHKVLSRGNHDYWWESAGRVRRQLPPGMSVVQGDAVDIGEAVVCGTRGWITPDTPGFKPSEDETVYRRELIRLDLALQAAQKLASGSKPIIVMFHYPPFLDRKPTEFARRIAAAGTAVCIYGHLHRPHDWMMATQGLIEGVYYQLTSCDYLGFGPVAVRGLPAAPPSPADVGG</sequence>
<evidence type="ECO:0000313" key="2">
    <source>
        <dbReference type="EMBL" id="KPV53737.1"/>
    </source>
</evidence>
<dbReference type="GO" id="GO:0016787">
    <property type="term" value="F:hydrolase activity"/>
    <property type="evidence" value="ECO:0007669"/>
    <property type="project" value="InterPro"/>
</dbReference>
<comment type="caution">
    <text evidence="2">The sequence shown here is derived from an EMBL/GenBank/DDBJ whole genome shotgun (WGS) entry which is preliminary data.</text>
</comment>
<dbReference type="Proteomes" id="UP000050509">
    <property type="component" value="Unassembled WGS sequence"/>
</dbReference>
<dbReference type="Gene3D" id="3.60.21.10">
    <property type="match status" value="1"/>
</dbReference>
<dbReference type="AlphaFoldDB" id="A0A0P9FAP1"/>
<dbReference type="PANTHER" id="PTHR31302:SF22">
    <property type="entry name" value="PHOSPHOESTERASE"/>
    <property type="match status" value="1"/>
</dbReference>
<gene>
    <name evidence="2" type="ORF">SE17_07855</name>
</gene>
<dbReference type="InterPro" id="IPR014578">
    <property type="entry name" value="Pesterase_CT488"/>
</dbReference>
<proteinExistence type="predicted"/>
<dbReference type="SUPFAM" id="SSF56300">
    <property type="entry name" value="Metallo-dependent phosphatases"/>
    <property type="match status" value="1"/>
</dbReference>
<dbReference type="Pfam" id="PF00149">
    <property type="entry name" value="Metallophos"/>
    <property type="match status" value="1"/>
</dbReference>